<feature type="transmembrane region" description="Helical" evidence="1">
    <location>
        <begin position="179"/>
        <end position="201"/>
    </location>
</feature>
<feature type="transmembrane region" description="Helical" evidence="1">
    <location>
        <begin position="95"/>
        <end position="121"/>
    </location>
</feature>
<keyword evidence="1" id="KW-0812">Transmembrane</keyword>
<feature type="transmembrane region" description="Helical" evidence="1">
    <location>
        <begin position="207"/>
        <end position="229"/>
    </location>
</feature>
<reference evidence="2" key="1">
    <citation type="submission" date="2017-10" db="EMBL/GenBank/DDBJ databases">
        <title>Massilia psychrophilum sp. nov., a novel purple-pigmented bacterium isolated from Tianshan glacier, Xinjiang Municipality, China.</title>
        <authorList>
            <person name="Wang H."/>
        </authorList>
    </citation>
    <scope>NUCLEOTIDE SEQUENCE [LARGE SCALE GENOMIC DNA]</scope>
    <source>
        <strain evidence="2">B2</strain>
    </source>
</reference>
<dbReference type="RefSeq" id="WP_099880076.1">
    <property type="nucleotide sequence ID" value="NZ_CP024608.1"/>
</dbReference>
<organism evidence="2 3">
    <name type="scientific">Massilia violaceinigra</name>
    <dbReference type="NCBI Taxonomy" id="2045208"/>
    <lineage>
        <taxon>Bacteria</taxon>
        <taxon>Pseudomonadati</taxon>
        <taxon>Pseudomonadota</taxon>
        <taxon>Betaproteobacteria</taxon>
        <taxon>Burkholderiales</taxon>
        <taxon>Oxalobacteraceae</taxon>
        <taxon>Telluria group</taxon>
        <taxon>Massilia</taxon>
    </lineage>
</organism>
<feature type="transmembrane region" description="Helical" evidence="1">
    <location>
        <begin position="141"/>
        <end position="167"/>
    </location>
</feature>
<evidence type="ECO:0000313" key="2">
    <source>
        <dbReference type="EMBL" id="ATQ77679.1"/>
    </source>
</evidence>
<gene>
    <name evidence="2" type="ORF">CR152_26610</name>
</gene>
<evidence type="ECO:0000256" key="1">
    <source>
        <dbReference type="SAM" id="Phobius"/>
    </source>
</evidence>
<dbReference type="EMBL" id="CP024608">
    <property type="protein sequence ID" value="ATQ77679.1"/>
    <property type="molecule type" value="Genomic_DNA"/>
</dbReference>
<feature type="transmembrane region" description="Helical" evidence="1">
    <location>
        <begin position="20"/>
        <end position="39"/>
    </location>
</feature>
<sequence>MPDHHQNAIGGKDAQRTARIAGALYLVIIVIGLLGETVIRNSLVVAGNAAETAQRIVASEWLWRVGIAGQLLLLLCAVAMSLTWYVLLRPVNKHLTLLAMFFALVSLAVESVSTLQLQGALTPLLSGATLGMDLQQAQATAYLAIVGHSHAFAVALMFFGVECIIIGHLIRKSGYFPPLIGAMMQLAGLCYLVNTFIMVLSPSLHAAVFPAILVPSFFGESAFCLCLLFKGIDIPAWERMAAPSPSLNSH</sequence>
<keyword evidence="1" id="KW-1133">Transmembrane helix</keyword>
<dbReference type="InterPro" id="IPR025495">
    <property type="entry name" value="DUF4386"/>
</dbReference>
<dbReference type="Proteomes" id="UP000229897">
    <property type="component" value="Chromosome"/>
</dbReference>
<accession>A0A2D2DRS9</accession>
<dbReference type="OrthoDB" id="1160166at2"/>
<proteinExistence type="predicted"/>
<evidence type="ECO:0008006" key="4">
    <source>
        <dbReference type="Google" id="ProtNLM"/>
    </source>
</evidence>
<keyword evidence="3" id="KW-1185">Reference proteome</keyword>
<name>A0A2D2DRS9_9BURK</name>
<protein>
    <recommendedName>
        <fullName evidence="4">DUF4386 domain-containing protein</fullName>
    </recommendedName>
</protein>
<keyword evidence="1" id="KW-0472">Membrane</keyword>
<evidence type="ECO:0000313" key="3">
    <source>
        <dbReference type="Proteomes" id="UP000229897"/>
    </source>
</evidence>
<dbReference type="KEGG" id="mass:CR152_26610"/>
<dbReference type="AlphaFoldDB" id="A0A2D2DRS9"/>
<dbReference type="Pfam" id="PF14329">
    <property type="entry name" value="DUF4386"/>
    <property type="match status" value="1"/>
</dbReference>
<feature type="transmembrane region" description="Helical" evidence="1">
    <location>
        <begin position="67"/>
        <end position="88"/>
    </location>
</feature>